<evidence type="ECO:0000313" key="8">
    <source>
        <dbReference type="Proteomes" id="UP000321638"/>
    </source>
</evidence>
<evidence type="ECO:0000256" key="3">
    <source>
        <dbReference type="ARBA" id="ARBA00023315"/>
    </source>
</evidence>
<dbReference type="OrthoDB" id="5290997at2"/>
<protein>
    <submittedName>
        <fullName evidence="7">1-acyl-sn-glycerol-3-phosphate acyltransferase</fullName>
    </submittedName>
</protein>
<evidence type="ECO:0000313" key="7">
    <source>
        <dbReference type="EMBL" id="TXL82277.1"/>
    </source>
</evidence>
<comment type="pathway">
    <text evidence="1">Lipid metabolism.</text>
</comment>
<dbReference type="Pfam" id="PF01553">
    <property type="entry name" value="Acyltransferase"/>
    <property type="match status" value="1"/>
</dbReference>
<dbReference type="PANTHER" id="PTHR10434:SF40">
    <property type="entry name" value="1-ACYL-SN-GLYCEROL-3-PHOSPHATE ACYLTRANSFERASE"/>
    <property type="match status" value="1"/>
</dbReference>
<feature type="compositionally biased region" description="Low complexity" evidence="4">
    <location>
        <begin position="260"/>
        <end position="271"/>
    </location>
</feature>
<keyword evidence="5" id="KW-0812">Transmembrane</keyword>
<evidence type="ECO:0000256" key="2">
    <source>
        <dbReference type="ARBA" id="ARBA00022679"/>
    </source>
</evidence>
<feature type="transmembrane region" description="Helical" evidence="5">
    <location>
        <begin position="12"/>
        <end position="30"/>
    </location>
</feature>
<comment type="caution">
    <text evidence="7">The sequence shown here is derived from an EMBL/GenBank/DDBJ whole genome shotgun (WGS) entry which is preliminary data.</text>
</comment>
<evidence type="ECO:0000256" key="4">
    <source>
        <dbReference type="SAM" id="MobiDB-lite"/>
    </source>
</evidence>
<keyword evidence="5" id="KW-0472">Membrane</keyword>
<dbReference type="GO" id="GO:0003841">
    <property type="term" value="F:1-acylglycerol-3-phosphate O-acyltransferase activity"/>
    <property type="evidence" value="ECO:0007669"/>
    <property type="project" value="TreeGrafter"/>
</dbReference>
<dbReference type="SUPFAM" id="SSF69593">
    <property type="entry name" value="Glycerol-3-phosphate (1)-acyltransferase"/>
    <property type="match status" value="1"/>
</dbReference>
<keyword evidence="3 7" id="KW-0012">Acyltransferase</keyword>
<feature type="region of interest" description="Disordered" evidence="4">
    <location>
        <begin position="246"/>
        <end position="271"/>
    </location>
</feature>
<feature type="domain" description="Phospholipid/glycerol acyltransferase" evidence="6">
    <location>
        <begin position="73"/>
        <end position="187"/>
    </location>
</feature>
<reference evidence="7 8" key="1">
    <citation type="submission" date="2019-06" db="EMBL/GenBank/DDBJ databases">
        <title>New taxonomy in bacterial strain CC-CFT640, isolated from vineyard.</title>
        <authorList>
            <person name="Lin S.-Y."/>
            <person name="Tsai C.-F."/>
            <person name="Young C.-C."/>
        </authorList>
    </citation>
    <scope>NUCLEOTIDE SEQUENCE [LARGE SCALE GENOMIC DNA]</scope>
    <source>
        <strain evidence="7 8">CC-CFT640</strain>
    </source>
</reference>
<evidence type="ECO:0000256" key="1">
    <source>
        <dbReference type="ARBA" id="ARBA00005189"/>
    </source>
</evidence>
<gene>
    <name evidence="7" type="ORF">FHP25_00840</name>
</gene>
<keyword evidence="5" id="KW-1133">Transmembrane helix</keyword>
<dbReference type="EMBL" id="VDUZ01000001">
    <property type="protein sequence ID" value="TXL82277.1"/>
    <property type="molecule type" value="Genomic_DNA"/>
</dbReference>
<keyword evidence="2 7" id="KW-0808">Transferase</keyword>
<dbReference type="AlphaFoldDB" id="A0A5C8PVM8"/>
<organism evidence="7 8">
    <name type="scientific">Vineibacter terrae</name>
    <dbReference type="NCBI Taxonomy" id="2586908"/>
    <lineage>
        <taxon>Bacteria</taxon>
        <taxon>Pseudomonadati</taxon>
        <taxon>Pseudomonadota</taxon>
        <taxon>Alphaproteobacteria</taxon>
        <taxon>Hyphomicrobiales</taxon>
        <taxon>Vineibacter</taxon>
    </lineage>
</organism>
<evidence type="ECO:0000256" key="5">
    <source>
        <dbReference type="SAM" id="Phobius"/>
    </source>
</evidence>
<dbReference type="GO" id="GO:0006654">
    <property type="term" value="P:phosphatidic acid biosynthetic process"/>
    <property type="evidence" value="ECO:0007669"/>
    <property type="project" value="TreeGrafter"/>
</dbReference>
<keyword evidence="8" id="KW-1185">Reference proteome</keyword>
<name>A0A5C8PVM8_9HYPH</name>
<dbReference type="SMART" id="SM00563">
    <property type="entry name" value="PlsC"/>
    <property type="match status" value="1"/>
</dbReference>
<dbReference type="Proteomes" id="UP000321638">
    <property type="component" value="Unassembled WGS sequence"/>
</dbReference>
<dbReference type="InterPro" id="IPR002123">
    <property type="entry name" value="Plipid/glycerol_acylTrfase"/>
</dbReference>
<dbReference type="RefSeq" id="WP_147844983.1">
    <property type="nucleotide sequence ID" value="NZ_VDUZ01000001.1"/>
</dbReference>
<evidence type="ECO:0000259" key="6">
    <source>
        <dbReference type="SMART" id="SM00563"/>
    </source>
</evidence>
<proteinExistence type="predicted"/>
<dbReference type="CDD" id="cd07989">
    <property type="entry name" value="LPLAT_AGPAT-like"/>
    <property type="match status" value="1"/>
</dbReference>
<dbReference type="PANTHER" id="PTHR10434">
    <property type="entry name" value="1-ACYL-SN-GLYCEROL-3-PHOSPHATE ACYLTRANSFERASE"/>
    <property type="match status" value="1"/>
</dbReference>
<accession>A0A5C8PVM8</accession>
<sequence length="271" mass="30317">MARLRSLAFNLFYWTSTALVVLGALLVVPIPSPRPLRWLLHNWARLTVWAMRAIGGMSVEVRGREHMPVEGPALIASKHQSECDGTVMASLIPGIAFVAMKELFSWPLIGTILYRLDMIRVDTCGGERERRNLAAFARRAVEARRVLTIYPEGHLMPIGEKERYRTGIYYMSRDLALPVTPVATCVGRLWERWQFWKTPGKAAVEFLPPIPPSDDKDAFMRTLEDRIEEATARLVAEFSGQPCSLARYAPRSEPNTDRTAALAPSAADPAG</sequence>